<comment type="caution">
    <text evidence="1">The sequence shown here is derived from an EMBL/GenBank/DDBJ whole genome shotgun (WGS) entry which is preliminary data.</text>
</comment>
<dbReference type="AlphaFoldDB" id="A0A0P9FB28"/>
<dbReference type="EMBL" id="LJCR01000156">
    <property type="protein sequence ID" value="KPV53892.1"/>
    <property type="molecule type" value="Genomic_DNA"/>
</dbReference>
<gene>
    <name evidence="1" type="ORF">SE17_07010</name>
</gene>
<reference evidence="1 2" key="1">
    <citation type="submission" date="2015-09" db="EMBL/GenBank/DDBJ databases">
        <title>Draft genome sequence of Kouleothrix aurantiaca JCM 19913.</title>
        <authorList>
            <person name="Hemp J."/>
        </authorList>
    </citation>
    <scope>NUCLEOTIDE SEQUENCE [LARGE SCALE GENOMIC DNA]</scope>
    <source>
        <strain evidence="1 2">COM-B</strain>
    </source>
</reference>
<name>A0A0P9FB28_9CHLR</name>
<accession>A0A0P9FB28</accession>
<organism evidence="1 2">
    <name type="scientific">Kouleothrix aurantiaca</name>
    <dbReference type="NCBI Taxonomy" id="186479"/>
    <lineage>
        <taxon>Bacteria</taxon>
        <taxon>Bacillati</taxon>
        <taxon>Chloroflexota</taxon>
        <taxon>Chloroflexia</taxon>
        <taxon>Chloroflexales</taxon>
        <taxon>Roseiflexineae</taxon>
        <taxon>Roseiflexaceae</taxon>
        <taxon>Kouleothrix</taxon>
    </lineage>
</organism>
<evidence type="ECO:0000313" key="1">
    <source>
        <dbReference type="EMBL" id="KPV53892.1"/>
    </source>
</evidence>
<proteinExistence type="predicted"/>
<dbReference type="Proteomes" id="UP000050509">
    <property type="component" value="Unassembled WGS sequence"/>
</dbReference>
<feature type="non-terminal residue" evidence="1">
    <location>
        <position position="176"/>
    </location>
</feature>
<protein>
    <submittedName>
        <fullName evidence="1">Uncharacterized protein</fullName>
    </submittedName>
</protein>
<evidence type="ECO:0000313" key="2">
    <source>
        <dbReference type="Proteomes" id="UP000050509"/>
    </source>
</evidence>
<sequence>MFRASDMAPAPQSISCDECLEDLPAYIDLKDTDAAEAAQTYPGVWWHLWICPDCSETYSLTRMLLDSHKPQNWVLHQPGARQPLEWLHPICIPRSNLRGLLPNPYNLRLTTRGADRRQAIFDGAIDAEETHQCTVWATKMDDASYQIDVESFAPLDCTVEFRCGDVQLHATFDAEG</sequence>
<keyword evidence="2" id="KW-1185">Reference proteome</keyword>